<dbReference type="NCBIfam" id="TIGR00229">
    <property type="entry name" value="sensory_box"/>
    <property type="match status" value="2"/>
</dbReference>
<dbReference type="SUPFAM" id="SSF58104">
    <property type="entry name" value="Methyl-accepting chemotaxis protein (MCP) signaling domain"/>
    <property type="match status" value="1"/>
</dbReference>
<sequence length="433" mass="47295">MSFFPFSKRDVPIKTAPDSAALSAVSDLDAIKKHTACISFTPEGQILDANDIFLAAVGYQASDVIGKHHRMFCLPSYASSDEYRLFWRDLANGKAVSGTFLRLKKSTEPLYLQANYFPVRDAVGKVTRIIKIATDITQMHNSMTAKEAVFTALNRSMAMIEFSPDGTVLDANENFTRVMRCNLAEIKGKHHRLFCFEDFHKEHPDFWQRLAGGHVYSGRFQRKDLKGNTVWLESTYNPIINEAGHVYKVIKFAADITDRVQNALQALEMAAATSEETSQITDNAVAVLNDAVLTSSEITTQVKDAAAVGVQLSEQAKNIDEIVTTIKAIADQTNLLALNAAIEAARAGESGRGFAVVADEVRKLAARTADATAEITTVVKHNTSLIGDIDKQLNAIKTIAEKGQTDIRNVAAGIADVGAGVNQFVAMVEKLRP</sequence>
<dbReference type="Pfam" id="PF00015">
    <property type="entry name" value="MCPsignal"/>
    <property type="match status" value="1"/>
</dbReference>
<dbReference type="PRINTS" id="PR00260">
    <property type="entry name" value="CHEMTRNSDUCR"/>
</dbReference>
<keyword evidence="1 2" id="KW-0807">Transducer</keyword>
<dbReference type="SMART" id="SM00086">
    <property type="entry name" value="PAC"/>
    <property type="match status" value="2"/>
</dbReference>
<dbReference type="InterPro" id="IPR013656">
    <property type="entry name" value="PAS_4"/>
</dbReference>
<evidence type="ECO:0000256" key="1">
    <source>
        <dbReference type="ARBA" id="ARBA00023224"/>
    </source>
</evidence>
<dbReference type="SMART" id="SM00283">
    <property type="entry name" value="MA"/>
    <property type="match status" value="1"/>
</dbReference>
<gene>
    <name evidence="5" type="ORF">BAL341_1179</name>
</gene>
<dbReference type="Pfam" id="PF08448">
    <property type="entry name" value="PAS_4"/>
    <property type="match status" value="1"/>
</dbReference>
<dbReference type="PROSITE" id="PS50111">
    <property type="entry name" value="CHEMOTAXIS_TRANSDUC_2"/>
    <property type="match status" value="1"/>
</dbReference>
<dbReference type="GO" id="GO:0006935">
    <property type="term" value="P:chemotaxis"/>
    <property type="evidence" value="ECO:0007669"/>
    <property type="project" value="InterPro"/>
</dbReference>
<dbReference type="PANTHER" id="PTHR24422:SF10">
    <property type="entry name" value="CHEMOTAXIS PROTEIN METHYLTRANSFERASE 2"/>
    <property type="match status" value="1"/>
</dbReference>
<dbReference type="GO" id="GO:0004888">
    <property type="term" value="F:transmembrane signaling receptor activity"/>
    <property type="evidence" value="ECO:0007669"/>
    <property type="project" value="InterPro"/>
</dbReference>
<proteinExistence type="predicted"/>
<dbReference type="GO" id="GO:0016020">
    <property type="term" value="C:membrane"/>
    <property type="evidence" value="ECO:0007669"/>
    <property type="project" value="InterPro"/>
</dbReference>
<accession>A0A486XLN3</accession>
<protein>
    <submittedName>
        <fullName evidence="5">Methyl-accepting chemotaxis protein</fullName>
    </submittedName>
</protein>
<dbReference type="InterPro" id="IPR000700">
    <property type="entry name" value="PAS-assoc_C"/>
</dbReference>
<dbReference type="Gene3D" id="3.30.450.20">
    <property type="entry name" value="PAS domain"/>
    <property type="match status" value="2"/>
</dbReference>
<dbReference type="InterPro" id="IPR000014">
    <property type="entry name" value="PAS"/>
</dbReference>
<evidence type="ECO:0000259" key="4">
    <source>
        <dbReference type="PROSITE" id="PS50113"/>
    </source>
</evidence>
<dbReference type="CDD" id="cd11386">
    <property type="entry name" value="MCP_signal"/>
    <property type="match status" value="1"/>
</dbReference>
<evidence type="ECO:0000313" key="5">
    <source>
        <dbReference type="EMBL" id="VHO03029.1"/>
    </source>
</evidence>
<dbReference type="InterPro" id="IPR004090">
    <property type="entry name" value="Chemotax_Me-accpt_rcpt"/>
</dbReference>
<name>A0A486XLN3_9GAMM</name>
<organism evidence="5">
    <name type="scientific">Rheinheimera sp. BAL341</name>
    <dbReference type="NCBI Taxonomy" id="1708203"/>
    <lineage>
        <taxon>Bacteria</taxon>
        <taxon>Pseudomonadati</taxon>
        <taxon>Pseudomonadota</taxon>
        <taxon>Gammaproteobacteria</taxon>
        <taxon>Chromatiales</taxon>
        <taxon>Chromatiaceae</taxon>
        <taxon>Rheinheimera</taxon>
    </lineage>
</organism>
<dbReference type="InterPro" id="IPR050903">
    <property type="entry name" value="Bact_Chemotaxis_MeTrfase"/>
</dbReference>
<dbReference type="PROSITE" id="PS50113">
    <property type="entry name" value="PAC"/>
    <property type="match status" value="2"/>
</dbReference>
<evidence type="ECO:0000256" key="2">
    <source>
        <dbReference type="PROSITE-ProRule" id="PRU00284"/>
    </source>
</evidence>
<dbReference type="GO" id="GO:0007165">
    <property type="term" value="P:signal transduction"/>
    <property type="evidence" value="ECO:0007669"/>
    <property type="project" value="UniProtKB-KW"/>
</dbReference>
<evidence type="ECO:0000259" key="3">
    <source>
        <dbReference type="PROSITE" id="PS50111"/>
    </source>
</evidence>
<dbReference type="Pfam" id="PF13426">
    <property type="entry name" value="PAS_9"/>
    <property type="match status" value="1"/>
</dbReference>
<reference evidence="5" key="1">
    <citation type="submission" date="2019-04" db="EMBL/GenBank/DDBJ databases">
        <authorList>
            <person name="Brambilla D."/>
        </authorList>
    </citation>
    <scope>NUCLEOTIDE SEQUENCE</scope>
    <source>
        <strain evidence="5">BAL1</strain>
    </source>
</reference>
<dbReference type="Gene3D" id="1.10.287.950">
    <property type="entry name" value="Methyl-accepting chemotaxis protein"/>
    <property type="match status" value="1"/>
</dbReference>
<dbReference type="InterPro" id="IPR004089">
    <property type="entry name" value="MCPsignal_dom"/>
</dbReference>
<feature type="domain" description="PAC" evidence="4">
    <location>
        <begin position="94"/>
        <end position="148"/>
    </location>
</feature>
<dbReference type="PANTHER" id="PTHR24422">
    <property type="entry name" value="CHEMOTAXIS PROTEIN METHYLTRANSFERASE"/>
    <property type="match status" value="1"/>
</dbReference>
<dbReference type="SUPFAM" id="SSF55785">
    <property type="entry name" value="PYP-like sensor domain (PAS domain)"/>
    <property type="match status" value="2"/>
</dbReference>
<dbReference type="CDD" id="cd00130">
    <property type="entry name" value="PAS"/>
    <property type="match status" value="2"/>
</dbReference>
<dbReference type="InterPro" id="IPR001610">
    <property type="entry name" value="PAC"/>
</dbReference>
<dbReference type="EMBL" id="CAAJGR010000078">
    <property type="protein sequence ID" value="VHO03029.1"/>
    <property type="molecule type" value="Genomic_DNA"/>
</dbReference>
<feature type="domain" description="PAC" evidence="4">
    <location>
        <begin position="214"/>
        <end position="268"/>
    </location>
</feature>
<dbReference type="AlphaFoldDB" id="A0A486XLN3"/>
<dbReference type="InterPro" id="IPR035965">
    <property type="entry name" value="PAS-like_dom_sf"/>
</dbReference>
<feature type="domain" description="Methyl-accepting transducer" evidence="3">
    <location>
        <begin position="253"/>
        <end position="433"/>
    </location>
</feature>